<dbReference type="PATRIC" id="fig|1229783.3.peg.876"/>
<dbReference type="GO" id="GO:0050118">
    <property type="term" value="F:N-acetyldiaminopimelate deacetylase activity"/>
    <property type="evidence" value="ECO:0007669"/>
    <property type="project" value="UniProtKB-ARBA"/>
</dbReference>
<feature type="binding site" evidence="3">
    <location>
        <position position="345"/>
    </location>
    <ligand>
        <name>Mn(2+)</name>
        <dbReference type="ChEBI" id="CHEBI:29035"/>
        <label>2</label>
    </ligand>
</feature>
<gene>
    <name evidence="5" type="ORF">C273_04345</name>
</gene>
<dbReference type="Gene3D" id="3.40.630.10">
    <property type="entry name" value="Zn peptidases"/>
    <property type="match status" value="1"/>
</dbReference>
<dbReference type="SUPFAM" id="SSF53187">
    <property type="entry name" value="Zn-dependent exopeptidases"/>
    <property type="match status" value="1"/>
</dbReference>
<dbReference type="Pfam" id="PF07687">
    <property type="entry name" value="M20_dimer"/>
    <property type="match status" value="1"/>
</dbReference>
<feature type="domain" description="Peptidase M20 dimerisation" evidence="4">
    <location>
        <begin position="172"/>
        <end position="266"/>
    </location>
</feature>
<dbReference type="RefSeq" id="WP_009382895.1">
    <property type="nucleotide sequence ID" value="NZ_AMSQ01000005.1"/>
</dbReference>
<accession>K9ANX3</accession>
<evidence type="ECO:0000256" key="1">
    <source>
        <dbReference type="ARBA" id="ARBA00006153"/>
    </source>
</evidence>
<organism evidence="5 6">
    <name type="scientific">Staphylococcus massiliensis S46</name>
    <dbReference type="NCBI Taxonomy" id="1229783"/>
    <lineage>
        <taxon>Bacteria</taxon>
        <taxon>Bacillati</taxon>
        <taxon>Bacillota</taxon>
        <taxon>Bacilli</taxon>
        <taxon>Bacillales</taxon>
        <taxon>Staphylococcaceae</taxon>
        <taxon>Staphylococcus</taxon>
    </lineage>
</organism>
<keyword evidence="3" id="KW-0479">Metal-binding</keyword>
<dbReference type="InterPro" id="IPR036264">
    <property type="entry name" value="Bact_exopeptidase_dim_dom"/>
</dbReference>
<dbReference type="FunFam" id="3.30.70.360:FF:000001">
    <property type="entry name" value="N-acetyldiaminopimelate deacetylase"/>
    <property type="match status" value="1"/>
</dbReference>
<dbReference type="AlphaFoldDB" id="K9ANX3"/>
<keyword evidence="3" id="KW-0464">Manganese</keyword>
<proteinExistence type="inferred from homology"/>
<keyword evidence="2 5" id="KW-0378">Hydrolase</keyword>
<protein>
    <submittedName>
        <fullName evidence="5">Amidohydrolase</fullName>
    </submittedName>
</protein>
<name>K9ANX3_9STAP</name>
<dbReference type="InterPro" id="IPR011650">
    <property type="entry name" value="Peptidase_M20_dimer"/>
</dbReference>
<evidence type="ECO:0000256" key="2">
    <source>
        <dbReference type="ARBA" id="ARBA00022801"/>
    </source>
</evidence>
<comment type="caution">
    <text evidence="5">The sequence shown here is derived from an EMBL/GenBank/DDBJ whole genome shotgun (WGS) entry which is preliminary data.</text>
</comment>
<keyword evidence="6" id="KW-1185">Reference proteome</keyword>
<dbReference type="GO" id="GO:0019877">
    <property type="term" value="P:diaminopimelate biosynthetic process"/>
    <property type="evidence" value="ECO:0007669"/>
    <property type="project" value="UniProtKB-ARBA"/>
</dbReference>
<evidence type="ECO:0000313" key="5">
    <source>
        <dbReference type="EMBL" id="EKU49004.1"/>
    </source>
</evidence>
<dbReference type="InterPro" id="IPR002933">
    <property type="entry name" value="Peptidase_M20"/>
</dbReference>
<dbReference type="Gene3D" id="3.30.70.360">
    <property type="match status" value="1"/>
</dbReference>
<feature type="binding site" evidence="3">
    <location>
        <position position="128"/>
    </location>
    <ligand>
        <name>Mn(2+)</name>
        <dbReference type="ChEBI" id="CHEBI:29035"/>
        <label>2</label>
    </ligand>
</feature>
<feature type="binding site" evidence="3">
    <location>
        <position position="92"/>
    </location>
    <ligand>
        <name>Mn(2+)</name>
        <dbReference type="ChEBI" id="CHEBI:29035"/>
        <label>2</label>
    </ligand>
</feature>
<dbReference type="EMBL" id="AMSQ01000005">
    <property type="protein sequence ID" value="EKU49004.1"/>
    <property type="molecule type" value="Genomic_DNA"/>
</dbReference>
<dbReference type="eggNOG" id="COG1473">
    <property type="taxonomic scope" value="Bacteria"/>
</dbReference>
<feature type="binding site" evidence="3">
    <location>
        <position position="94"/>
    </location>
    <ligand>
        <name>Mn(2+)</name>
        <dbReference type="ChEBI" id="CHEBI:29035"/>
        <label>2</label>
    </ligand>
</feature>
<dbReference type="STRING" id="1229783.C273_04345"/>
<sequence>MYDYEQTIEWRRMFHRYPELSDEEYRTTKNIKKILKKFDIKILDFDLETGVVAEVGSGDRMIAIRSDIDALPIHEEVFNTFRSKYDDVMHACGHDIHMASVLSAAVKLKRIEDELQGRVRFVFQPAEELGHGATDMVKANVLEGCEAILGFHNYPSLKVGEFGVKSGILTSNVDRFEFEITGKGAHAARPEDGNDPSIVLGQLITSIQSIVSRNVSAFDRAVVSIGEVTSGKTWNVIPETAYVQGTVRTFDKKVQSYVEKRLKDIATGLETMFDVDIKTTYTHLPGAVYNDYKLTEQSIEVAKETGYDVTIFDEPLTIGEDFSGFTKHYPGVFVMIGSESEYQLHHPKYDPDEGILEKVPDYFVTLAKRLLNQES</sequence>
<dbReference type="GO" id="GO:0046872">
    <property type="term" value="F:metal ion binding"/>
    <property type="evidence" value="ECO:0007669"/>
    <property type="project" value="UniProtKB-KW"/>
</dbReference>
<reference evidence="5 6" key="1">
    <citation type="journal article" date="2013" name="Genome Announc.">
        <title>Genome Sequence of Staphylococcus massiliensis Strain S46, Isolated from the Surface of Healthy Human Skin.</title>
        <authorList>
            <person name="Srivastav R."/>
            <person name="Singh A."/>
            <person name="Jangir P.K."/>
            <person name="Kumari C."/>
            <person name="Muduli S."/>
            <person name="Sharma R."/>
        </authorList>
    </citation>
    <scope>NUCLEOTIDE SEQUENCE [LARGE SCALE GENOMIC DNA]</scope>
    <source>
        <strain evidence="5 6">S46</strain>
    </source>
</reference>
<feature type="binding site" evidence="3">
    <location>
        <position position="152"/>
    </location>
    <ligand>
        <name>Mn(2+)</name>
        <dbReference type="ChEBI" id="CHEBI:29035"/>
        <label>2</label>
    </ligand>
</feature>
<comment type="cofactor">
    <cofactor evidence="3">
        <name>Mn(2+)</name>
        <dbReference type="ChEBI" id="CHEBI:29035"/>
    </cofactor>
    <text evidence="3">The Mn(2+) ion enhances activity.</text>
</comment>
<dbReference type="PANTHER" id="PTHR11014">
    <property type="entry name" value="PEPTIDASE M20 FAMILY MEMBER"/>
    <property type="match status" value="1"/>
</dbReference>
<dbReference type="NCBIfam" id="TIGR01891">
    <property type="entry name" value="amidohydrolases"/>
    <property type="match status" value="1"/>
</dbReference>
<dbReference type="InterPro" id="IPR017439">
    <property type="entry name" value="Amidohydrolase"/>
</dbReference>
<dbReference type="SUPFAM" id="SSF55031">
    <property type="entry name" value="Bacterial exopeptidase dimerisation domain"/>
    <property type="match status" value="1"/>
</dbReference>
<dbReference type="PANTHER" id="PTHR11014:SF63">
    <property type="entry name" value="METALLOPEPTIDASE, PUTATIVE (AFU_ORTHOLOGUE AFUA_6G09600)-RELATED"/>
    <property type="match status" value="1"/>
</dbReference>
<evidence type="ECO:0000259" key="4">
    <source>
        <dbReference type="Pfam" id="PF07687"/>
    </source>
</evidence>
<comment type="similarity">
    <text evidence="1">Belongs to the peptidase M20 family.</text>
</comment>
<evidence type="ECO:0000313" key="6">
    <source>
        <dbReference type="Proteomes" id="UP000009885"/>
    </source>
</evidence>
<dbReference type="Pfam" id="PF01546">
    <property type="entry name" value="Peptidase_M20"/>
    <property type="match status" value="1"/>
</dbReference>
<dbReference type="PIRSF" id="PIRSF005962">
    <property type="entry name" value="Pept_M20D_amidohydro"/>
    <property type="match status" value="1"/>
</dbReference>
<dbReference type="Proteomes" id="UP000009885">
    <property type="component" value="Unassembled WGS sequence"/>
</dbReference>
<evidence type="ECO:0000256" key="3">
    <source>
        <dbReference type="PIRSR" id="PIRSR005962-1"/>
    </source>
</evidence>
<dbReference type="OrthoDB" id="9776731at2"/>